<reference evidence="1" key="2">
    <citation type="journal article" date="2015" name="Data Brief">
        <title>Shoot transcriptome of the giant reed, Arundo donax.</title>
        <authorList>
            <person name="Barrero R.A."/>
            <person name="Guerrero F.D."/>
            <person name="Moolhuijzen P."/>
            <person name="Goolsby J.A."/>
            <person name="Tidwell J."/>
            <person name="Bellgard S.E."/>
            <person name="Bellgard M.I."/>
        </authorList>
    </citation>
    <scope>NUCLEOTIDE SEQUENCE</scope>
    <source>
        <tissue evidence="1">Shoot tissue taken approximately 20 cm above the soil surface</tissue>
    </source>
</reference>
<dbReference type="EMBL" id="GBRH01181706">
    <property type="protein sequence ID" value="JAE16190.1"/>
    <property type="molecule type" value="Transcribed_RNA"/>
</dbReference>
<organism evidence="1">
    <name type="scientific">Arundo donax</name>
    <name type="common">Giant reed</name>
    <name type="synonym">Donax arundinaceus</name>
    <dbReference type="NCBI Taxonomy" id="35708"/>
    <lineage>
        <taxon>Eukaryota</taxon>
        <taxon>Viridiplantae</taxon>
        <taxon>Streptophyta</taxon>
        <taxon>Embryophyta</taxon>
        <taxon>Tracheophyta</taxon>
        <taxon>Spermatophyta</taxon>
        <taxon>Magnoliopsida</taxon>
        <taxon>Liliopsida</taxon>
        <taxon>Poales</taxon>
        <taxon>Poaceae</taxon>
        <taxon>PACMAD clade</taxon>
        <taxon>Arundinoideae</taxon>
        <taxon>Arundineae</taxon>
        <taxon>Arundo</taxon>
    </lineage>
</organism>
<proteinExistence type="predicted"/>
<protein>
    <submittedName>
        <fullName evidence="1">Uncharacterized protein</fullName>
    </submittedName>
</protein>
<reference evidence="1" key="1">
    <citation type="submission" date="2014-09" db="EMBL/GenBank/DDBJ databases">
        <authorList>
            <person name="Magalhaes I.L.F."/>
            <person name="Oliveira U."/>
            <person name="Santos F.R."/>
            <person name="Vidigal T.H.D.A."/>
            <person name="Brescovit A.D."/>
            <person name="Santos A.J."/>
        </authorList>
    </citation>
    <scope>NUCLEOTIDE SEQUENCE</scope>
    <source>
        <tissue evidence="1">Shoot tissue taken approximately 20 cm above the soil surface</tissue>
    </source>
</reference>
<sequence>MMSIASLKSSGSN</sequence>
<name>A0A0A9FTK3_ARUDO</name>
<evidence type="ECO:0000313" key="1">
    <source>
        <dbReference type="EMBL" id="JAE16190.1"/>
    </source>
</evidence>
<accession>A0A0A9FTK3</accession>